<dbReference type="GO" id="GO:0004674">
    <property type="term" value="F:protein serine/threonine kinase activity"/>
    <property type="evidence" value="ECO:0007669"/>
    <property type="project" value="UniProtKB-KW"/>
</dbReference>
<feature type="region of interest" description="Disordered" evidence="10">
    <location>
        <begin position="34"/>
        <end position="76"/>
    </location>
</feature>
<comment type="catalytic activity">
    <reaction evidence="7">
        <text>L-threonyl-[protein] + ATP = O-phospho-L-threonyl-[protein] + ADP + H(+)</text>
        <dbReference type="Rhea" id="RHEA:46608"/>
        <dbReference type="Rhea" id="RHEA-COMP:11060"/>
        <dbReference type="Rhea" id="RHEA-COMP:11605"/>
        <dbReference type="ChEBI" id="CHEBI:15378"/>
        <dbReference type="ChEBI" id="CHEBI:30013"/>
        <dbReference type="ChEBI" id="CHEBI:30616"/>
        <dbReference type="ChEBI" id="CHEBI:61977"/>
        <dbReference type="ChEBI" id="CHEBI:456216"/>
        <dbReference type="EC" id="2.7.11.1"/>
    </reaction>
</comment>
<evidence type="ECO:0000256" key="9">
    <source>
        <dbReference type="PROSITE-ProRule" id="PRU10141"/>
    </source>
</evidence>
<keyword evidence="3" id="KW-0808">Transferase</keyword>
<dbReference type="PROSITE" id="PS00107">
    <property type="entry name" value="PROTEIN_KINASE_ATP"/>
    <property type="match status" value="1"/>
</dbReference>
<dbReference type="InterPro" id="IPR017441">
    <property type="entry name" value="Protein_kinase_ATP_BS"/>
</dbReference>
<keyword evidence="4 9" id="KW-0547">Nucleotide-binding</keyword>
<evidence type="ECO:0000313" key="12">
    <source>
        <dbReference type="EMBL" id="KAF9791175.1"/>
    </source>
</evidence>
<feature type="region of interest" description="Disordered" evidence="10">
    <location>
        <begin position="99"/>
        <end position="138"/>
    </location>
</feature>
<dbReference type="EMBL" id="WIUZ02000002">
    <property type="protein sequence ID" value="KAF9791175.1"/>
    <property type="molecule type" value="Genomic_DNA"/>
</dbReference>
<dbReference type="OrthoDB" id="1668230at2759"/>
<name>A0A9P6HRG2_9AGAM</name>
<dbReference type="GO" id="GO:0035556">
    <property type="term" value="P:intracellular signal transduction"/>
    <property type="evidence" value="ECO:0007669"/>
    <property type="project" value="TreeGrafter"/>
</dbReference>
<feature type="binding site" evidence="9">
    <location>
        <position position="306"/>
    </location>
    <ligand>
        <name>ATP</name>
        <dbReference type="ChEBI" id="CHEBI:30616"/>
    </ligand>
</feature>
<dbReference type="PANTHER" id="PTHR24356">
    <property type="entry name" value="SERINE/THREONINE-PROTEIN KINASE"/>
    <property type="match status" value="1"/>
</dbReference>
<feature type="region of interest" description="Disordered" evidence="10">
    <location>
        <begin position="247"/>
        <end position="269"/>
    </location>
</feature>
<dbReference type="InterPro" id="IPR000719">
    <property type="entry name" value="Prot_kinase_dom"/>
</dbReference>
<protein>
    <recommendedName>
        <fullName evidence="1">non-specific serine/threonine protein kinase</fullName>
        <ecNumber evidence="1">2.7.11.1</ecNumber>
    </recommendedName>
</protein>
<evidence type="ECO:0000256" key="8">
    <source>
        <dbReference type="ARBA" id="ARBA00048679"/>
    </source>
</evidence>
<dbReference type="PROSITE" id="PS00108">
    <property type="entry name" value="PROTEIN_KINASE_ST"/>
    <property type="match status" value="1"/>
</dbReference>
<evidence type="ECO:0000256" key="5">
    <source>
        <dbReference type="ARBA" id="ARBA00022777"/>
    </source>
</evidence>
<dbReference type="InterPro" id="IPR050236">
    <property type="entry name" value="Ser_Thr_kinase_AGC"/>
</dbReference>
<organism evidence="12 13">
    <name type="scientific">Thelephora terrestris</name>
    <dbReference type="NCBI Taxonomy" id="56493"/>
    <lineage>
        <taxon>Eukaryota</taxon>
        <taxon>Fungi</taxon>
        <taxon>Dikarya</taxon>
        <taxon>Basidiomycota</taxon>
        <taxon>Agaricomycotina</taxon>
        <taxon>Agaricomycetes</taxon>
        <taxon>Thelephorales</taxon>
        <taxon>Thelephoraceae</taxon>
        <taxon>Thelephora</taxon>
    </lineage>
</organism>
<feature type="domain" description="Protein kinase" evidence="11">
    <location>
        <begin position="277"/>
        <end position="575"/>
    </location>
</feature>
<evidence type="ECO:0000256" key="7">
    <source>
        <dbReference type="ARBA" id="ARBA00047899"/>
    </source>
</evidence>
<dbReference type="PANTHER" id="PTHR24356:SF1">
    <property type="entry name" value="SERINE_THREONINE-PROTEIN KINASE GREATWALL"/>
    <property type="match status" value="1"/>
</dbReference>
<comment type="caution">
    <text evidence="12">The sequence shown here is derived from an EMBL/GenBank/DDBJ whole genome shotgun (WGS) entry which is preliminary data.</text>
</comment>
<feature type="compositionally biased region" description="Low complexity" evidence="10">
    <location>
        <begin position="49"/>
        <end position="61"/>
    </location>
</feature>
<dbReference type="Gene3D" id="1.10.510.10">
    <property type="entry name" value="Transferase(Phosphotransferase) domain 1"/>
    <property type="match status" value="1"/>
</dbReference>
<dbReference type="Proteomes" id="UP000736335">
    <property type="component" value="Unassembled WGS sequence"/>
</dbReference>
<feature type="compositionally biased region" description="Low complexity" evidence="10">
    <location>
        <begin position="104"/>
        <end position="126"/>
    </location>
</feature>
<keyword evidence="5 12" id="KW-0418">Kinase</keyword>
<dbReference type="AlphaFoldDB" id="A0A9P6HRG2"/>
<dbReference type="SUPFAM" id="SSF56112">
    <property type="entry name" value="Protein kinase-like (PK-like)"/>
    <property type="match status" value="1"/>
</dbReference>
<feature type="compositionally biased region" description="Basic and acidic residues" evidence="10">
    <location>
        <begin position="176"/>
        <end position="187"/>
    </location>
</feature>
<dbReference type="EC" id="2.7.11.1" evidence="1"/>
<keyword evidence="13" id="KW-1185">Reference proteome</keyword>
<evidence type="ECO:0000313" key="13">
    <source>
        <dbReference type="Proteomes" id="UP000736335"/>
    </source>
</evidence>
<evidence type="ECO:0000256" key="6">
    <source>
        <dbReference type="ARBA" id="ARBA00022840"/>
    </source>
</evidence>
<dbReference type="SMART" id="SM00220">
    <property type="entry name" value="S_TKc"/>
    <property type="match status" value="1"/>
</dbReference>
<dbReference type="InterPro" id="IPR011009">
    <property type="entry name" value="Kinase-like_dom_sf"/>
</dbReference>
<dbReference type="InterPro" id="IPR008271">
    <property type="entry name" value="Ser/Thr_kinase_AS"/>
</dbReference>
<evidence type="ECO:0000256" key="4">
    <source>
        <dbReference type="ARBA" id="ARBA00022741"/>
    </source>
</evidence>
<gene>
    <name evidence="12" type="ORF">BJ322DRAFT_432725</name>
</gene>
<dbReference type="GO" id="GO:0005524">
    <property type="term" value="F:ATP binding"/>
    <property type="evidence" value="ECO:0007669"/>
    <property type="project" value="UniProtKB-UniRule"/>
</dbReference>
<comment type="catalytic activity">
    <reaction evidence="8">
        <text>L-seryl-[protein] + ATP = O-phospho-L-seryl-[protein] + ADP + H(+)</text>
        <dbReference type="Rhea" id="RHEA:17989"/>
        <dbReference type="Rhea" id="RHEA-COMP:9863"/>
        <dbReference type="Rhea" id="RHEA-COMP:11604"/>
        <dbReference type="ChEBI" id="CHEBI:15378"/>
        <dbReference type="ChEBI" id="CHEBI:29999"/>
        <dbReference type="ChEBI" id="CHEBI:30616"/>
        <dbReference type="ChEBI" id="CHEBI:83421"/>
        <dbReference type="ChEBI" id="CHEBI:456216"/>
        <dbReference type="EC" id="2.7.11.1"/>
    </reaction>
</comment>
<evidence type="ECO:0000259" key="11">
    <source>
        <dbReference type="PROSITE" id="PS50011"/>
    </source>
</evidence>
<dbReference type="Pfam" id="PF00069">
    <property type="entry name" value="Pkinase"/>
    <property type="match status" value="1"/>
</dbReference>
<reference evidence="12" key="2">
    <citation type="submission" date="2020-11" db="EMBL/GenBank/DDBJ databases">
        <authorList>
            <consortium name="DOE Joint Genome Institute"/>
            <person name="Kuo A."/>
            <person name="Miyauchi S."/>
            <person name="Kiss E."/>
            <person name="Drula E."/>
            <person name="Kohler A."/>
            <person name="Sanchez-Garcia M."/>
            <person name="Andreopoulos B."/>
            <person name="Barry K.W."/>
            <person name="Bonito G."/>
            <person name="Buee M."/>
            <person name="Carver A."/>
            <person name="Chen C."/>
            <person name="Cichocki N."/>
            <person name="Clum A."/>
            <person name="Culley D."/>
            <person name="Crous P.W."/>
            <person name="Fauchery L."/>
            <person name="Girlanda M."/>
            <person name="Hayes R."/>
            <person name="Keri Z."/>
            <person name="Labutti K."/>
            <person name="Lipzen A."/>
            <person name="Lombard V."/>
            <person name="Magnuson J."/>
            <person name="Maillard F."/>
            <person name="Morin E."/>
            <person name="Murat C."/>
            <person name="Nolan M."/>
            <person name="Ohm R."/>
            <person name="Pangilinan J."/>
            <person name="Pereira M."/>
            <person name="Perotto S."/>
            <person name="Peter M."/>
            <person name="Riley R."/>
            <person name="Sitrit Y."/>
            <person name="Stielow B."/>
            <person name="Szollosi G."/>
            <person name="Zifcakova L."/>
            <person name="Stursova M."/>
            <person name="Spatafora J.W."/>
            <person name="Tedersoo L."/>
            <person name="Vaario L.-M."/>
            <person name="Yamada A."/>
            <person name="Yan M."/>
            <person name="Wang P."/>
            <person name="Xu J."/>
            <person name="Bruns T."/>
            <person name="Baldrian P."/>
            <person name="Vilgalys R."/>
            <person name="Henrissat B."/>
            <person name="Grigoriev I.V."/>
            <person name="Hibbett D."/>
            <person name="Nagy L.G."/>
            <person name="Martin F.M."/>
        </authorList>
    </citation>
    <scope>NUCLEOTIDE SEQUENCE</scope>
    <source>
        <strain evidence="12">UH-Tt-Lm1</strain>
    </source>
</reference>
<keyword evidence="2" id="KW-0723">Serine/threonine-protein kinase</keyword>
<proteinExistence type="predicted"/>
<accession>A0A9P6HRG2</accession>
<evidence type="ECO:0000256" key="3">
    <source>
        <dbReference type="ARBA" id="ARBA00022679"/>
    </source>
</evidence>
<evidence type="ECO:0000256" key="1">
    <source>
        <dbReference type="ARBA" id="ARBA00012513"/>
    </source>
</evidence>
<keyword evidence="6 9" id="KW-0067">ATP-binding</keyword>
<dbReference type="PROSITE" id="PS50011">
    <property type="entry name" value="PROTEIN_KINASE_DOM"/>
    <property type="match status" value="1"/>
</dbReference>
<dbReference type="Gene3D" id="3.30.200.20">
    <property type="entry name" value="Phosphorylase Kinase, domain 1"/>
    <property type="match status" value="1"/>
</dbReference>
<sequence>MTTIESAHTKRNNILVTFAGRRWKRWIVGPLKSTLRKPRHPSKHHETPSDTSISSSSLASFPPTPEEFKDKVEATQSDQLIHDVSPSSETIENVLHNDATYTTGSSGSSSSSSSGALADGESESGATSPDEEYEEPLSLRPELKNELGGKETCIPVIDDVHPSSPRALSPTPSTSTRDDASSVHISDEGQIPDEEGFQVEITQAGLQKTGDTSFDEATDPWGQPLEGEGQWKDCDVVLTWTELQTLSGTTSTDAPPLQDESDEASTTLLSSDGRMTLTLRSFLGAGSYGKVISADWAEGRNQVAVKVSHKLFISELDCSETGLRTLKNELEVLKVLKQSREYNDLGSNFFPELFKSWQDAKNVYFAMDIYPWNLEDLRWADPAWDMNVGDKILLAAEMILGVQALHRMRILHRDIKPANVFITSKKHVIIGDYGLAQAWLDPFYAEFPSTSLKARDAPGTMSYLAPEVVKGFYLDAVNVEVRKFASYSFEADIWSLGVTICETWSRRTGLFHLQEGEDDLDFKSTIPSRILHMDVEPVVKQTVDEHPVWHLITRMLDSNPKTRIGFSEILAHPIFALLDWNRVANLQYTPTWDFPEAKSSTEPKPVRDAIEFVSYYNPPEEITFDETDSERAKADKVARRNGQILRRAMGAVRDWVDEQQAWFPDETFKEYDFDWTASEVIAEEEKWDDSDD</sequence>
<reference evidence="12" key="1">
    <citation type="journal article" date="2020" name="Nat. Commun.">
        <title>Large-scale genome sequencing of mycorrhizal fungi provides insights into the early evolution of symbiotic traits.</title>
        <authorList>
            <person name="Miyauchi S."/>
            <person name="Kiss E."/>
            <person name="Kuo A."/>
            <person name="Drula E."/>
            <person name="Kohler A."/>
            <person name="Sanchez-Garcia M."/>
            <person name="Morin E."/>
            <person name="Andreopoulos B."/>
            <person name="Barry K.W."/>
            <person name="Bonito G."/>
            <person name="Buee M."/>
            <person name="Carver A."/>
            <person name="Chen C."/>
            <person name="Cichocki N."/>
            <person name="Clum A."/>
            <person name="Culley D."/>
            <person name="Crous P.W."/>
            <person name="Fauchery L."/>
            <person name="Girlanda M."/>
            <person name="Hayes R.D."/>
            <person name="Keri Z."/>
            <person name="LaButti K."/>
            <person name="Lipzen A."/>
            <person name="Lombard V."/>
            <person name="Magnuson J."/>
            <person name="Maillard F."/>
            <person name="Murat C."/>
            <person name="Nolan M."/>
            <person name="Ohm R.A."/>
            <person name="Pangilinan J."/>
            <person name="Pereira M.F."/>
            <person name="Perotto S."/>
            <person name="Peter M."/>
            <person name="Pfister S."/>
            <person name="Riley R."/>
            <person name="Sitrit Y."/>
            <person name="Stielow J.B."/>
            <person name="Szollosi G."/>
            <person name="Zifcakova L."/>
            <person name="Stursova M."/>
            <person name="Spatafora J.W."/>
            <person name="Tedersoo L."/>
            <person name="Vaario L.M."/>
            <person name="Yamada A."/>
            <person name="Yan M."/>
            <person name="Wang P."/>
            <person name="Xu J."/>
            <person name="Bruns T."/>
            <person name="Baldrian P."/>
            <person name="Vilgalys R."/>
            <person name="Dunand C."/>
            <person name="Henrissat B."/>
            <person name="Grigoriev I.V."/>
            <person name="Hibbett D."/>
            <person name="Nagy L.G."/>
            <person name="Martin F.M."/>
        </authorList>
    </citation>
    <scope>NUCLEOTIDE SEQUENCE</scope>
    <source>
        <strain evidence="12">UH-Tt-Lm1</strain>
    </source>
</reference>
<feature type="compositionally biased region" description="Basic residues" evidence="10">
    <location>
        <begin position="34"/>
        <end position="43"/>
    </location>
</feature>
<evidence type="ECO:0000256" key="10">
    <source>
        <dbReference type="SAM" id="MobiDB-lite"/>
    </source>
</evidence>
<feature type="region of interest" description="Disordered" evidence="10">
    <location>
        <begin position="155"/>
        <end position="194"/>
    </location>
</feature>
<feature type="region of interest" description="Disordered" evidence="10">
    <location>
        <begin position="209"/>
        <end position="228"/>
    </location>
</feature>
<dbReference type="CDD" id="cd00180">
    <property type="entry name" value="PKc"/>
    <property type="match status" value="1"/>
</dbReference>
<evidence type="ECO:0000256" key="2">
    <source>
        <dbReference type="ARBA" id="ARBA00022527"/>
    </source>
</evidence>